<dbReference type="SUPFAM" id="SSF81660">
    <property type="entry name" value="Metal cation-transporting ATPase, ATP-binding domain N"/>
    <property type="match status" value="1"/>
</dbReference>
<evidence type="ECO:0000256" key="5">
    <source>
        <dbReference type="ARBA" id="ARBA00022723"/>
    </source>
</evidence>
<evidence type="ECO:0000256" key="15">
    <source>
        <dbReference type="RuleBase" id="RU362081"/>
    </source>
</evidence>
<evidence type="ECO:0000259" key="17">
    <source>
        <dbReference type="PROSITE" id="PS50846"/>
    </source>
</evidence>
<evidence type="ECO:0000256" key="9">
    <source>
        <dbReference type="ARBA" id="ARBA00022842"/>
    </source>
</evidence>
<dbReference type="Pfam" id="PF00403">
    <property type="entry name" value="HMA"/>
    <property type="match status" value="2"/>
</dbReference>
<dbReference type="InterPro" id="IPR018303">
    <property type="entry name" value="ATPase_P-typ_P_site"/>
</dbReference>
<evidence type="ECO:0000313" key="18">
    <source>
        <dbReference type="EMBL" id="KAF2187058.1"/>
    </source>
</evidence>
<dbReference type="PROSITE" id="PS50846">
    <property type="entry name" value="HMA_2"/>
    <property type="match status" value="2"/>
</dbReference>
<dbReference type="InterPro" id="IPR008250">
    <property type="entry name" value="ATPase_P-typ_transduc_dom_A_sf"/>
</dbReference>
<dbReference type="InterPro" id="IPR023299">
    <property type="entry name" value="ATPase_P-typ_cyto_dom_N"/>
</dbReference>
<dbReference type="FunFam" id="3.30.70.100:FF:000001">
    <property type="entry name" value="ATPase copper transporting beta"/>
    <property type="match status" value="2"/>
</dbReference>
<evidence type="ECO:0000256" key="7">
    <source>
        <dbReference type="ARBA" id="ARBA00022741"/>
    </source>
</evidence>
<reference evidence="18" key="1">
    <citation type="journal article" date="2020" name="Stud. Mycol.">
        <title>101 Dothideomycetes genomes: a test case for predicting lifestyles and emergence of pathogens.</title>
        <authorList>
            <person name="Haridas S."/>
            <person name="Albert R."/>
            <person name="Binder M."/>
            <person name="Bloem J."/>
            <person name="Labutti K."/>
            <person name="Salamov A."/>
            <person name="Andreopoulos B."/>
            <person name="Baker S."/>
            <person name="Barry K."/>
            <person name="Bills G."/>
            <person name="Bluhm B."/>
            <person name="Cannon C."/>
            <person name="Castanera R."/>
            <person name="Culley D."/>
            <person name="Daum C."/>
            <person name="Ezra D."/>
            <person name="Gonzalez J."/>
            <person name="Henrissat B."/>
            <person name="Kuo A."/>
            <person name="Liang C."/>
            <person name="Lipzen A."/>
            <person name="Lutzoni F."/>
            <person name="Magnuson J."/>
            <person name="Mondo S."/>
            <person name="Nolan M."/>
            <person name="Ohm R."/>
            <person name="Pangilinan J."/>
            <person name="Park H.-J."/>
            <person name="Ramirez L."/>
            <person name="Alfaro M."/>
            <person name="Sun H."/>
            <person name="Tritt A."/>
            <person name="Yoshinaga Y."/>
            <person name="Zwiers L.-H."/>
            <person name="Turgeon B."/>
            <person name="Goodwin S."/>
            <person name="Spatafora J."/>
            <person name="Crous P."/>
            <person name="Grigoriev I."/>
        </authorList>
    </citation>
    <scope>NUCLEOTIDE SEQUENCE</scope>
    <source>
        <strain evidence="18">CBS 207.26</strain>
    </source>
</reference>
<dbReference type="InterPro" id="IPR006121">
    <property type="entry name" value="HMA_dom"/>
</dbReference>
<sequence length="1285" mass="140579">MSPTRPKIYSGKLRQPFPEMITTTIFISNLHCPSCVDSIRESLSAIQPSPEFISHSIVSHSVVIRHKPSLAVDAISGSLEVAGFEIHSIFQDKNSYPDPVEVRNPEEHDAEWQNSLEQAVARWIYSRGHNRNSKGPDMHKRQKHVEQCEQCKAEAGGVSLEINGNDLLPLKPAPVVVLKEKASLDDNEILKGPQSPTANSFVVVDPPAAPVLYKATLGLSGMTCSSCVSSITHAVQQLPWVRSIDVNLITSSGTAIFDGKHRVQEIIRTIEDTGFDATVEKIDELEHPALRIAPLQKQHSERWRATYAIGGMTCSSCVRNVTKAVKPHPWIEKVDVNLVSNSATIVFLGKEQLPKIQEAIEDAGYDATLDSVISESAAKEEALDRSVGIRIDGMFCHHCPGRITRKLSDLYGKDYAFEFEDPPLSEKSPILNIRYLPKPPIFTIRHVFQTIIDLDPSFKPSIYHAPTIEDRAREMYARDRKRILFRLVLSVVVAIPTFLLGIVFMSLVKESNPIRHYIMQTMWAGNVPRVSWALFILATPVYFFAADTFHRRALKEIRTMWRPGGRTPILQRFYRFGSMNMLMSLGTTIAYFASVVELALAAAKKSSGAMDDSYFDSVVFLTMFLLIGRFLEAYSKAKTGDAVTSLGKLRPKEAILVDAKAGDRKVATDLLEIGDVVRVPHGTSPPFDGTIIEGTTRFDESSLTGESRPIHKVAGDIVFSGTINKSQPIKLKITTVSGTSMLDQIIHVVREGQTRRAPVERVADTITSHFVPFVVLIAIITWLTWLILGTTSAIPKDWRNEGSGGWALWSLRFAIAVFVIACPCGIGLAAPTALFVGGGIAAKHGILVKGGGEAFQEASSLDCIVFDKTGTLTQGGDPAVTDHELIEGPDPEIVFGIIKTLEENSNHPIARALVSFCSSQPYQTPSVLNVDEVPGKGLKGTFMVSDKVITAITGNEAFMSDHGVLISPLTSSTLSTWKQQGKSVALTAIIDSPSNSNPDRKLSTNSELSFSTTETPPTPAQVWHLAAAFSISDPLRPEAISTISALKKRGIDVWMLSGDNPITANAVGVQVGIPASNIIAGVLPEQKAEKIKYLQRTLSKTRKSSLFRVPWEKNEKEGRERKGKRATIAMIGDGINDAPALSTADLSIAIGSGSDIALSSSSFILISSHLHSLLTLLDLSRVVFRRVYFNFGWAFIYNIIAMPVAAGVLFPITTGKKEMDTHHQGIGMEGGMGMGESSEKHVRLDPVWASLAMALSSVSVVCSSLLLRSGWRVVGFKVRRQEVEK</sequence>
<feature type="transmembrane region" description="Helical" evidence="15">
    <location>
        <begin position="770"/>
        <end position="788"/>
    </location>
</feature>
<evidence type="ECO:0000256" key="4">
    <source>
        <dbReference type="ARBA" id="ARBA00022692"/>
    </source>
</evidence>
<dbReference type="NCBIfam" id="TIGR00003">
    <property type="entry name" value="copper ion binding protein"/>
    <property type="match status" value="1"/>
</dbReference>
<evidence type="ECO:0000256" key="6">
    <source>
        <dbReference type="ARBA" id="ARBA00022737"/>
    </source>
</evidence>
<proteinExistence type="inferred from homology"/>
<dbReference type="CDD" id="cd00371">
    <property type="entry name" value="HMA"/>
    <property type="match status" value="2"/>
</dbReference>
<keyword evidence="11 15" id="KW-1133">Transmembrane helix</keyword>
<dbReference type="InterPro" id="IPR023298">
    <property type="entry name" value="ATPase_P-typ_TM_dom_sf"/>
</dbReference>
<accession>A0A6A6E948</accession>
<dbReference type="Pfam" id="PF00702">
    <property type="entry name" value="Hydrolase"/>
    <property type="match status" value="1"/>
</dbReference>
<feature type="domain" description="HMA" evidence="17">
    <location>
        <begin position="213"/>
        <end position="278"/>
    </location>
</feature>
<dbReference type="EMBL" id="ML994628">
    <property type="protein sequence ID" value="KAF2187058.1"/>
    <property type="molecule type" value="Genomic_DNA"/>
</dbReference>
<keyword evidence="5 15" id="KW-0479">Metal-binding</keyword>
<gene>
    <name evidence="18" type="ORF">K469DRAFT_705614</name>
</gene>
<keyword evidence="7 15" id="KW-0547">Nucleotide-binding</keyword>
<comment type="subcellular location">
    <subcellularLocation>
        <location evidence="1">Endomembrane system</location>
        <topology evidence="1">Multi-pass membrane protein</topology>
    </subcellularLocation>
    <subcellularLocation>
        <location evidence="15">Membrane</location>
    </subcellularLocation>
</comment>
<dbReference type="SUPFAM" id="SSF81653">
    <property type="entry name" value="Calcium ATPase, transduction domain A"/>
    <property type="match status" value="1"/>
</dbReference>
<dbReference type="Gene3D" id="3.40.1110.10">
    <property type="entry name" value="Calcium-transporting ATPase, cytoplasmic domain N"/>
    <property type="match status" value="1"/>
</dbReference>
<evidence type="ECO:0000256" key="11">
    <source>
        <dbReference type="ARBA" id="ARBA00022989"/>
    </source>
</evidence>
<dbReference type="InterPro" id="IPR006122">
    <property type="entry name" value="HMA_Cu_ion-bd"/>
</dbReference>
<dbReference type="GO" id="GO:0055070">
    <property type="term" value="P:copper ion homeostasis"/>
    <property type="evidence" value="ECO:0007669"/>
    <property type="project" value="TreeGrafter"/>
</dbReference>
<dbReference type="SFLD" id="SFLDF00027">
    <property type="entry name" value="p-type_atpase"/>
    <property type="match status" value="1"/>
</dbReference>
<keyword evidence="12" id="KW-0186">Copper</keyword>
<dbReference type="InterPro" id="IPR036412">
    <property type="entry name" value="HAD-like_sf"/>
</dbReference>
<dbReference type="SUPFAM" id="SSF81665">
    <property type="entry name" value="Calcium ATPase, transmembrane domain M"/>
    <property type="match status" value="1"/>
</dbReference>
<organism evidence="18 19">
    <name type="scientific">Zopfia rhizophila CBS 207.26</name>
    <dbReference type="NCBI Taxonomy" id="1314779"/>
    <lineage>
        <taxon>Eukaryota</taxon>
        <taxon>Fungi</taxon>
        <taxon>Dikarya</taxon>
        <taxon>Ascomycota</taxon>
        <taxon>Pezizomycotina</taxon>
        <taxon>Dothideomycetes</taxon>
        <taxon>Dothideomycetes incertae sedis</taxon>
        <taxon>Zopfiaceae</taxon>
        <taxon>Zopfia</taxon>
    </lineage>
</organism>
<feature type="transmembrane region" description="Helical" evidence="15">
    <location>
        <begin position="483"/>
        <end position="507"/>
    </location>
</feature>
<evidence type="ECO:0000313" key="19">
    <source>
        <dbReference type="Proteomes" id="UP000800200"/>
    </source>
</evidence>
<dbReference type="NCBIfam" id="TIGR01494">
    <property type="entry name" value="ATPase_P-type"/>
    <property type="match status" value="1"/>
</dbReference>
<dbReference type="Pfam" id="PF00122">
    <property type="entry name" value="E1-E2_ATPase"/>
    <property type="match status" value="1"/>
</dbReference>
<comment type="similarity">
    <text evidence="2 15">Belongs to the cation transport ATPase (P-type) (TC 3.A.3) family. Type IB subfamily.</text>
</comment>
<feature type="region of interest" description="Disordered" evidence="16">
    <location>
        <begin position="995"/>
        <end position="1015"/>
    </location>
</feature>
<keyword evidence="14 15" id="KW-0472">Membrane</keyword>
<evidence type="ECO:0000256" key="1">
    <source>
        <dbReference type="ARBA" id="ARBA00004127"/>
    </source>
</evidence>
<keyword evidence="4 15" id="KW-0812">Transmembrane</keyword>
<dbReference type="Gene3D" id="2.70.150.10">
    <property type="entry name" value="Calcium-transporting ATPase, cytoplasmic transduction domain A"/>
    <property type="match status" value="1"/>
</dbReference>
<dbReference type="PANTHER" id="PTHR43520">
    <property type="entry name" value="ATP7, ISOFORM B"/>
    <property type="match status" value="1"/>
</dbReference>
<dbReference type="InterPro" id="IPR027256">
    <property type="entry name" value="P-typ_ATPase_IB"/>
</dbReference>
<evidence type="ECO:0000256" key="3">
    <source>
        <dbReference type="ARBA" id="ARBA00022448"/>
    </source>
</evidence>
<keyword evidence="9" id="KW-0460">Magnesium</keyword>
<feature type="transmembrane region" description="Helical" evidence="15">
    <location>
        <begin position="581"/>
        <end position="602"/>
    </location>
</feature>
<dbReference type="InterPro" id="IPR023214">
    <property type="entry name" value="HAD_sf"/>
</dbReference>
<dbReference type="InterPro" id="IPR017969">
    <property type="entry name" value="Heavy-metal-associated_CS"/>
</dbReference>
<dbReference type="Proteomes" id="UP000800200">
    <property type="component" value="Unassembled WGS sequence"/>
</dbReference>
<dbReference type="SFLD" id="SFLDS00003">
    <property type="entry name" value="Haloacid_Dehalogenase"/>
    <property type="match status" value="1"/>
</dbReference>
<dbReference type="GO" id="GO:0016020">
    <property type="term" value="C:membrane"/>
    <property type="evidence" value="ECO:0007669"/>
    <property type="project" value="UniProtKB-SubCell"/>
</dbReference>
<feature type="transmembrane region" description="Helical" evidence="15">
    <location>
        <begin position="527"/>
        <end position="545"/>
    </location>
</feature>
<dbReference type="PRINTS" id="PR00119">
    <property type="entry name" value="CATATPASE"/>
</dbReference>
<keyword evidence="8 15" id="KW-0067">ATP-binding</keyword>
<evidence type="ECO:0000256" key="10">
    <source>
        <dbReference type="ARBA" id="ARBA00022967"/>
    </source>
</evidence>
<evidence type="ECO:0000256" key="16">
    <source>
        <dbReference type="SAM" id="MobiDB-lite"/>
    </source>
</evidence>
<protein>
    <submittedName>
        <fullName evidence="18">Heavy metal translocatin</fullName>
    </submittedName>
</protein>
<dbReference type="PROSITE" id="PS01047">
    <property type="entry name" value="HMA_1"/>
    <property type="match status" value="2"/>
</dbReference>
<dbReference type="SFLD" id="SFLDG00002">
    <property type="entry name" value="C1.7:_P-type_atpase_like"/>
    <property type="match status" value="1"/>
</dbReference>
<dbReference type="SUPFAM" id="SSF55008">
    <property type="entry name" value="HMA, heavy metal-associated domain"/>
    <property type="match status" value="3"/>
</dbReference>
<dbReference type="Gene3D" id="3.40.50.1000">
    <property type="entry name" value="HAD superfamily/HAD-like"/>
    <property type="match status" value="1"/>
</dbReference>
<dbReference type="PANTHER" id="PTHR43520:SF32">
    <property type="entry name" value="COPPER RESISTANCE P-TYPE ATPASE (EUROFUNG)"/>
    <property type="match status" value="1"/>
</dbReference>
<feature type="transmembrane region" description="Helical" evidence="15">
    <location>
        <begin position="808"/>
        <end position="836"/>
    </location>
</feature>
<keyword evidence="6" id="KW-0677">Repeat</keyword>
<dbReference type="SUPFAM" id="SSF56784">
    <property type="entry name" value="HAD-like"/>
    <property type="match status" value="1"/>
</dbReference>
<dbReference type="GO" id="GO:0016887">
    <property type="term" value="F:ATP hydrolysis activity"/>
    <property type="evidence" value="ECO:0007669"/>
    <property type="project" value="InterPro"/>
</dbReference>
<keyword evidence="3" id="KW-0813">Transport</keyword>
<name>A0A6A6E948_9PEZI</name>
<dbReference type="NCBIfam" id="TIGR01525">
    <property type="entry name" value="ATPase-IB_hvy"/>
    <property type="match status" value="1"/>
</dbReference>
<keyword evidence="10" id="KW-1278">Translocase</keyword>
<evidence type="ECO:0000256" key="13">
    <source>
        <dbReference type="ARBA" id="ARBA00023065"/>
    </source>
</evidence>
<dbReference type="InterPro" id="IPR001757">
    <property type="entry name" value="P_typ_ATPase"/>
</dbReference>
<dbReference type="GO" id="GO:0005524">
    <property type="term" value="F:ATP binding"/>
    <property type="evidence" value="ECO:0007669"/>
    <property type="project" value="UniProtKB-UniRule"/>
</dbReference>
<feature type="transmembrane region" description="Helical" evidence="15">
    <location>
        <begin position="614"/>
        <end position="631"/>
    </location>
</feature>
<dbReference type="FunFam" id="2.70.150.10:FF:000068">
    <property type="entry name" value="Copper resistance-associated P-type ATPase"/>
    <property type="match status" value="1"/>
</dbReference>
<dbReference type="Gene3D" id="3.30.70.100">
    <property type="match status" value="3"/>
</dbReference>
<evidence type="ECO:0000256" key="2">
    <source>
        <dbReference type="ARBA" id="ARBA00006024"/>
    </source>
</evidence>
<dbReference type="GO" id="GO:0005507">
    <property type="term" value="F:copper ion binding"/>
    <property type="evidence" value="ECO:0007669"/>
    <property type="project" value="InterPro"/>
</dbReference>
<feature type="domain" description="HMA" evidence="17">
    <location>
        <begin position="303"/>
        <end position="368"/>
    </location>
</feature>
<dbReference type="OrthoDB" id="432719at2759"/>
<feature type="transmembrane region" description="Helical" evidence="15">
    <location>
        <begin position="1247"/>
        <end position="1267"/>
    </location>
</feature>
<dbReference type="PROSITE" id="PS00154">
    <property type="entry name" value="ATPASE_E1_E2"/>
    <property type="match status" value="1"/>
</dbReference>
<dbReference type="GO" id="GO:0043682">
    <property type="term" value="F:P-type divalent copper transporter activity"/>
    <property type="evidence" value="ECO:0007669"/>
    <property type="project" value="TreeGrafter"/>
</dbReference>
<dbReference type="CDD" id="cd02094">
    <property type="entry name" value="P-type_ATPase_Cu-like"/>
    <property type="match status" value="1"/>
</dbReference>
<dbReference type="InterPro" id="IPR044492">
    <property type="entry name" value="P_typ_ATPase_HD_dom"/>
</dbReference>
<evidence type="ECO:0000256" key="12">
    <source>
        <dbReference type="ARBA" id="ARBA00023008"/>
    </source>
</evidence>
<feature type="transmembrane region" description="Helical" evidence="15">
    <location>
        <begin position="1187"/>
        <end position="1210"/>
    </location>
</feature>
<evidence type="ECO:0000256" key="8">
    <source>
        <dbReference type="ARBA" id="ARBA00022840"/>
    </source>
</evidence>
<keyword evidence="19" id="KW-1185">Reference proteome</keyword>
<evidence type="ECO:0000256" key="14">
    <source>
        <dbReference type="ARBA" id="ARBA00023136"/>
    </source>
</evidence>
<dbReference type="InterPro" id="IPR059000">
    <property type="entry name" value="ATPase_P-type_domA"/>
</dbReference>
<dbReference type="InterPro" id="IPR036163">
    <property type="entry name" value="HMA_dom_sf"/>
</dbReference>
<keyword evidence="13" id="KW-0406">Ion transport</keyword>